<feature type="region of interest" description="Disordered" evidence="1">
    <location>
        <begin position="1"/>
        <end position="28"/>
    </location>
</feature>
<name>A0ABR3YAP1_9EURO</name>
<sequence>MSSEKDEVRSSDGARRGVEWQPELEGNETRPSNYTILNSILHKLSAVTEEETISYHNIDVETARDVIQELERTNEGRSLRLSYNSRLQELKLVLMSSPIHDSHQPWLNHRIIHWMLEGLLLPQQAEDDLRVLSGTRFSSFEAPYASSHKEPDQCIRPKGLDLPTLVVESGWSESRSVLHNDRDLWLIGGSRVVQAVMVLKWSKTEHGRVEGDVELFDLDASGSVRSLQKEIIFPRPPPMIAAMQSVNITRSQLFGPTLPDGQDPGTIFPLSVDSLRVIAEDFIRDEGFVPA</sequence>
<evidence type="ECO:0000256" key="1">
    <source>
        <dbReference type="SAM" id="MobiDB-lite"/>
    </source>
</evidence>
<accession>A0ABR3YAP1</accession>
<gene>
    <name evidence="2" type="ORF">Plec18167_000874</name>
</gene>
<dbReference type="EMBL" id="JAVDPF010000002">
    <property type="protein sequence ID" value="KAL1885381.1"/>
    <property type="molecule type" value="Genomic_DNA"/>
</dbReference>
<reference evidence="2 3" key="1">
    <citation type="journal article" date="2024" name="IMA Fungus">
        <title>IMA Genome - F19 : A genome assembly and annotation guide to empower mycologists, including annotated draft genome sequences of Ceratocystis pirilliformis, Diaporthe australafricana, Fusarium ophioides, Paecilomyces lecythidis, and Sporothrix stenoceras.</title>
        <authorList>
            <person name="Aylward J."/>
            <person name="Wilson A.M."/>
            <person name="Visagie C.M."/>
            <person name="Spraker J."/>
            <person name="Barnes I."/>
            <person name="Buitendag C."/>
            <person name="Ceriani C."/>
            <person name="Del Mar Angel L."/>
            <person name="du Plessis D."/>
            <person name="Fuchs T."/>
            <person name="Gasser K."/>
            <person name="Kramer D."/>
            <person name="Li W."/>
            <person name="Munsamy K."/>
            <person name="Piso A."/>
            <person name="Price J.L."/>
            <person name="Sonnekus B."/>
            <person name="Thomas C."/>
            <person name="van der Nest A."/>
            <person name="van Dijk A."/>
            <person name="van Heerden A."/>
            <person name="van Vuuren N."/>
            <person name="Yilmaz N."/>
            <person name="Duong T.A."/>
            <person name="van der Merwe N.A."/>
            <person name="Wingfield M.J."/>
            <person name="Wingfield B.D."/>
        </authorList>
    </citation>
    <scope>NUCLEOTIDE SEQUENCE [LARGE SCALE GENOMIC DNA]</scope>
    <source>
        <strain evidence="2 3">CMW 18167</strain>
    </source>
</reference>
<keyword evidence="3" id="KW-1185">Reference proteome</keyword>
<dbReference type="Proteomes" id="UP001583193">
    <property type="component" value="Unassembled WGS sequence"/>
</dbReference>
<protein>
    <submittedName>
        <fullName evidence="2">Uncharacterized protein</fullName>
    </submittedName>
</protein>
<organism evidence="2 3">
    <name type="scientific">Paecilomyces lecythidis</name>
    <dbReference type="NCBI Taxonomy" id="3004212"/>
    <lineage>
        <taxon>Eukaryota</taxon>
        <taxon>Fungi</taxon>
        <taxon>Dikarya</taxon>
        <taxon>Ascomycota</taxon>
        <taxon>Pezizomycotina</taxon>
        <taxon>Eurotiomycetes</taxon>
        <taxon>Eurotiomycetidae</taxon>
        <taxon>Eurotiales</taxon>
        <taxon>Thermoascaceae</taxon>
        <taxon>Paecilomyces</taxon>
    </lineage>
</organism>
<evidence type="ECO:0000313" key="3">
    <source>
        <dbReference type="Proteomes" id="UP001583193"/>
    </source>
</evidence>
<comment type="caution">
    <text evidence="2">The sequence shown here is derived from an EMBL/GenBank/DDBJ whole genome shotgun (WGS) entry which is preliminary data.</text>
</comment>
<evidence type="ECO:0000313" key="2">
    <source>
        <dbReference type="EMBL" id="KAL1885381.1"/>
    </source>
</evidence>
<proteinExistence type="predicted"/>
<feature type="compositionally biased region" description="Basic and acidic residues" evidence="1">
    <location>
        <begin position="1"/>
        <end position="18"/>
    </location>
</feature>